<dbReference type="InterPro" id="IPR051269">
    <property type="entry name" value="Fe-S_cluster_ET"/>
</dbReference>
<dbReference type="PANTHER" id="PTHR36923:SF3">
    <property type="entry name" value="FERREDOXIN"/>
    <property type="match status" value="1"/>
</dbReference>
<evidence type="ECO:0000256" key="5">
    <source>
        <dbReference type="ARBA" id="ARBA00023014"/>
    </source>
</evidence>
<keyword evidence="3 6" id="KW-0249">Electron transport</keyword>
<evidence type="ECO:0000256" key="6">
    <source>
        <dbReference type="RuleBase" id="RU368020"/>
    </source>
</evidence>
<dbReference type="PROSITE" id="PS51379">
    <property type="entry name" value="4FE4S_FER_2"/>
    <property type="match status" value="1"/>
</dbReference>
<keyword evidence="4 6" id="KW-0408">Iron</keyword>
<dbReference type="GO" id="GO:0009055">
    <property type="term" value="F:electron transfer activity"/>
    <property type="evidence" value="ECO:0007669"/>
    <property type="project" value="UniProtKB-UniRule"/>
</dbReference>
<accession>A0AAQ0HI84</accession>
<comment type="function">
    <text evidence="6">Ferredoxins are iron-sulfur proteins that transfer electrons in a wide variety of metabolic reactions.</text>
</comment>
<reference evidence="8 9" key="1">
    <citation type="submission" date="2018-08" db="EMBL/GenBank/DDBJ databases">
        <title>Genomic Encyclopedia of Archaeal and Bacterial Type Strains, Phase II (KMG-II): from individual species to whole genera.</title>
        <authorList>
            <person name="Goeker M."/>
        </authorList>
    </citation>
    <scope>NUCLEOTIDE SEQUENCE [LARGE SCALE GENOMIC DNA]</scope>
    <source>
        <strain evidence="8 9">DSM 582</strain>
    </source>
</reference>
<dbReference type="InterPro" id="IPR017896">
    <property type="entry name" value="4Fe4S_Fe-S-bd"/>
</dbReference>
<keyword evidence="5 6" id="KW-0411">Iron-sulfur</keyword>
<comment type="caution">
    <text evidence="8">The sequence shown here is derived from an EMBL/GenBank/DDBJ whole genome shotgun (WGS) entry which is preliminary data.</text>
</comment>
<evidence type="ECO:0000256" key="4">
    <source>
        <dbReference type="ARBA" id="ARBA00023004"/>
    </source>
</evidence>
<protein>
    <recommendedName>
        <fullName evidence="6">Ferredoxin</fullName>
    </recommendedName>
</protein>
<dbReference type="Proteomes" id="UP000256794">
    <property type="component" value="Unassembled WGS sequence"/>
</dbReference>
<keyword evidence="9" id="KW-1185">Reference proteome</keyword>
<keyword evidence="1 6" id="KW-0813">Transport</keyword>
<proteinExistence type="predicted"/>
<evidence type="ECO:0000256" key="3">
    <source>
        <dbReference type="ARBA" id="ARBA00022982"/>
    </source>
</evidence>
<dbReference type="Pfam" id="PF13370">
    <property type="entry name" value="Fer4_13"/>
    <property type="match status" value="1"/>
</dbReference>
<evidence type="ECO:0000256" key="1">
    <source>
        <dbReference type="ARBA" id="ARBA00022448"/>
    </source>
</evidence>
<gene>
    <name evidence="8" type="ORF">ATH84_101556</name>
</gene>
<dbReference type="PANTHER" id="PTHR36923">
    <property type="entry name" value="FERREDOXIN"/>
    <property type="match status" value="1"/>
</dbReference>
<dbReference type="InterPro" id="IPR001080">
    <property type="entry name" value="3Fe4S_ferredoxin"/>
</dbReference>
<keyword evidence="2 6" id="KW-0479">Metal-binding</keyword>
<evidence type="ECO:0000313" key="9">
    <source>
        <dbReference type="Proteomes" id="UP000256794"/>
    </source>
</evidence>
<dbReference type="RefSeq" id="WP_036750803.1">
    <property type="nucleotide sequence ID" value="NZ_CP035284.1"/>
</dbReference>
<dbReference type="Gene3D" id="3.30.70.20">
    <property type="match status" value="1"/>
</dbReference>
<dbReference type="AlphaFoldDB" id="A0AAQ0HI84"/>
<dbReference type="SUPFAM" id="SSF54862">
    <property type="entry name" value="4Fe-4S ferredoxins"/>
    <property type="match status" value="1"/>
</dbReference>
<name>A0AAQ0HI84_PARVE</name>
<dbReference type="EMBL" id="QUMX01000015">
    <property type="protein sequence ID" value="REG46439.1"/>
    <property type="molecule type" value="Genomic_DNA"/>
</dbReference>
<evidence type="ECO:0000256" key="2">
    <source>
        <dbReference type="ARBA" id="ARBA00022723"/>
    </source>
</evidence>
<organism evidence="8 9">
    <name type="scientific">Paracoccus versutus</name>
    <name type="common">Thiobacillus versutus</name>
    <dbReference type="NCBI Taxonomy" id="34007"/>
    <lineage>
        <taxon>Bacteria</taxon>
        <taxon>Pseudomonadati</taxon>
        <taxon>Pseudomonadota</taxon>
        <taxon>Alphaproteobacteria</taxon>
        <taxon>Rhodobacterales</taxon>
        <taxon>Paracoccaceae</taxon>
        <taxon>Paracoccus</taxon>
    </lineage>
</organism>
<evidence type="ECO:0000313" key="8">
    <source>
        <dbReference type="EMBL" id="REG46439.1"/>
    </source>
</evidence>
<sequence>MKITVDMDKCIGAGLCVVAAPQVFAQNDDDGLVIVLNENPPADQHEAVREAARLCPALVIHLQDDND</sequence>
<dbReference type="GO" id="GO:0005506">
    <property type="term" value="F:iron ion binding"/>
    <property type="evidence" value="ECO:0007669"/>
    <property type="project" value="UniProtKB-UniRule"/>
</dbReference>
<dbReference type="PRINTS" id="PR00352">
    <property type="entry name" value="3FE4SFRDOXIN"/>
</dbReference>
<dbReference type="GO" id="GO:0051536">
    <property type="term" value="F:iron-sulfur cluster binding"/>
    <property type="evidence" value="ECO:0007669"/>
    <property type="project" value="UniProtKB-KW"/>
</dbReference>
<evidence type="ECO:0000259" key="7">
    <source>
        <dbReference type="PROSITE" id="PS51379"/>
    </source>
</evidence>
<feature type="domain" description="4Fe-4S ferredoxin-type" evidence="7">
    <location>
        <begin position="1"/>
        <end position="29"/>
    </location>
</feature>